<dbReference type="Proteomes" id="UP000094412">
    <property type="component" value="Unassembled WGS sequence"/>
</dbReference>
<dbReference type="RefSeq" id="WP_024927121.1">
    <property type="nucleotide sequence ID" value="NZ_MDEO01000031.1"/>
</dbReference>
<comment type="caution">
    <text evidence="3">The sequence shown here is derived from an EMBL/GenBank/DDBJ whole genome shotgun (WGS) entry which is preliminary data.</text>
</comment>
<sequence length="71" mass="7066">MKTIALTAAALLVAAGSAFANGSDHYGSNYTYSNVDSSYTASTQKGSAVSHDLGATVKPVTDGAPRLGGNS</sequence>
<dbReference type="OrthoDB" id="8100283at2"/>
<dbReference type="AlphaFoldDB" id="A0A1C2DV88"/>
<feature type="signal peptide" evidence="2">
    <location>
        <begin position="1"/>
        <end position="20"/>
    </location>
</feature>
<evidence type="ECO:0000256" key="1">
    <source>
        <dbReference type="SAM" id="MobiDB-lite"/>
    </source>
</evidence>
<evidence type="ECO:0000313" key="4">
    <source>
        <dbReference type="Proteomes" id="UP000094412"/>
    </source>
</evidence>
<evidence type="ECO:0008006" key="5">
    <source>
        <dbReference type="Google" id="ProtNLM"/>
    </source>
</evidence>
<gene>
    <name evidence="3" type="ORF">QV13_10525</name>
</gene>
<keyword evidence="4" id="KW-1185">Reference proteome</keyword>
<accession>A0A1C2DV88</accession>
<protein>
    <recommendedName>
        <fullName evidence="5">DUF680 domain-containing protein</fullName>
    </recommendedName>
</protein>
<proteinExistence type="predicted"/>
<evidence type="ECO:0000256" key="2">
    <source>
        <dbReference type="SAM" id="SignalP"/>
    </source>
</evidence>
<evidence type="ECO:0000313" key="3">
    <source>
        <dbReference type="EMBL" id="OCX18681.1"/>
    </source>
</evidence>
<reference evidence="3 4" key="1">
    <citation type="submission" date="2016-08" db="EMBL/GenBank/DDBJ databases">
        <title>Whole genome sequence of Mesorhizobium sp. strain UASWS1009 isolated from industrial sewage.</title>
        <authorList>
            <person name="Crovadore J."/>
            <person name="Calmin G."/>
            <person name="Chablais R."/>
            <person name="Cochard B."/>
            <person name="Lefort F."/>
        </authorList>
    </citation>
    <scope>NUCLEOTIDE SEQUENCE [LARGE SCALE GENOMIC DNA]</scope>
    <source>
        <strain evidence="3 4">UASWS1009</strain>
    </source>
</reference>
<dbReference type="EMBL" id="MDEO01000031">
    <property type="protein sequence ID" value="OCX18681.1"/>
    <property type="molecule type" value="Genomic_DNA"/>
</dbReference>
<organism evidence="3 4">
    <name type="scientific">Mesorhizobium hungaricum</name>
    <dbReference type="NCBI Taxonomy" id="1566387"/>
    <lineage>
        <taxon>Bacteria</taxon>
        <taxon>Pseudomonadati</taxon>
        <taxon>Pseudomonadota</taxon>
        <taxon>Alphaproteobacteria</taxon>
        <taxon>Hyphomicrobiales</taxon>
        <taxon>Phyllobacteriaceae</taxon>
        <taxon>Mesorhizobium</taxon>
    </lineage>
</organism>
<keyword evidence="2" id="KW-0732">Signal</keyword>
<name>A0A1C2DV88_9HYPH</name>
<feature type="region of interest" description="Disordered" evidence="1">
    <location>
        <begin position="50"/>
        <end position="71"/>
    </location>
</feature>
<feature type="chain" id="PRO_5008659857" description="DUF680 domain-containing protein" evidence="2">
    <location>
        <begin position="21"/>
        <end position="71"/>
    </location>
</feature>